<gene>
    <name evidence="1" type="ORF">HOLleu_41084</name>
</gene>
<dbReference type="EMBL" id="JAIZAY010000023">
    <property type="protein sequence ID" value="KAJ8019469.1"/>
    <property type="molecule type" value="Genomic_DNA"/>
</dbReference>
<organism evidence="1 2">
    <name type="scientific">Holothuria leucospilota</name>
    <name type="common">Black long sea cucumber</name>
    <name type="synonym">Mertensiothuria leucospilota</name>
    <dbReference type="NCBI Taxonomy" id="206669"/>
    <lineage>
        <taxon>Eukaryota</taxon>
        <taxon>Metazoa</taxon>
        <taxon>Echinodermata</taxon>
        <taxon>Eleutherozoa</taxon>
        <taxon>Echinozoa</taxon>
        <taxon>Holothuroidea</taxon>
        <taxon>Aspidochirotacea</taxon>
        <taxon>Aspidochirotida</taxon>
        <taxon>Holothuriidae</taxon>
        <taxon>Holothuria</taxon>
    </lineage>
</organism>
<accession>A0A9Q0YFD7</accession>
<sequence>MEALFTKMILELHDLPYETRLQRLNLTTLETRRIRSDLIEVFKIIHGFEDIYPNTFFSFSDSITRGHPHKIYKQFSRLNLRKYFFSQRVVDIWNSLPASAVLASTVNEFKGHVDKFLKDIVLGAYMSQRTGSLLLHPPPTNP</sequence>
<name>A0A9Q0YFD7_HOLLE</name>
<protein>
    <submittedName>
        <fullName evidence="1">Uncharacterized protein</fullName>
    </submittedName>
</protein>
<evidence type="ECO:0000313" key="2">
    <source>
        <dbReference type="Proteomes" id="UP001152320"/>
    </source>
</evidence>
<dbReference type="AlphaFoldDB" id="A0A9Q0YFD7"/>
<dbReference type="Proteomes" id="UP001152320">
    <property type="component" value="Chromosome 23"/>
</dbReference>
<dbReference type="OrthoDB" id="426210at2759"/>
<proteinExistence type="predicted"/>
<keyword evidence="2" id="KW-1185">Reference proteome</keyword>
<evidence type="ECO:0000313" key="1">
    <source>
        <dbReference type="EMBL" id="KAJ8019469.1"/>
    </source>
</evidence>
<reference evidence="1" key="1">
    <citation type="submission" date="2021-10" db="EMBL/GenBank/DDBJ databases">
        <title>Tropical sea cucumber genome reveals ecological adaptation and Cuvierian tubules defense mechanism.</title>
        <authorList>
            <person name="Chen T."/>
        </authorList>
    </citation>
    <scope>NUCLEOTIDE SEQUENCE</scope>
    <source>
        <strain evidence="1">Nanhai2018</strain>
        <tissue evidence="1">Muscle</tissue>
    </source>
</reference>
<comment type="caution">
    <text evidence="1">The sequence shown here is derived from an EMBL/GenBank/DDBJ whole genome shotgun (WGS) entry which is preliminary data.</text>
</comment>